<sequence length="709" mass="79930">MKNSRRDFIKLASTGVLSPYLVDDFAKLLAIESAPRSGTRRQGPADNYQRWLWIELIGFDHVAADFGVGNFIKNTGFVPEAVSFLFASADFVHSHSGVDNEWVFPDEFCSYAARPASPERKRQPWTNRQLKGLIDQLHKHGVSVYCSFFDFFVDTEGPGRWAYQYREIRETSVNGTVYPYIHPLKRFNDGTFYEDLFVKQLKTVLADYGFDGLHGADGYTSGRRPLNDVDYTDDMMDQFVAHSDVKLPAEFGSKIGDDKGLLAERGKWVWEHRREEWIRFHVDRWSIFWQKVIDGVHGQQKKVVFNSAWTRDPFEAIYRYGIDYRRITDLGVDGFIVEAVASAVAMEPELSDEYTKFYYNALAMILLIKAHCPEAVLRPFTQIHDTTEQYDALRHIPTFVEREICQVANLYVVDREGKMGRCSSGPMCCLSDSVAAHEWTWLRKRWDLGFMDQPEAVVGATLVWSTSALDNQLSEYIAHKSWTVHKWLYELLLAGAPVAAAVPIEDLDRVDGPILVLNPGLLPGDELEKVTAYKKGAAFFIGSTVSSVSHASALTFSDPVNRTVSCSVLNTSVDQQVAVDDVNEVIQSATTYGSDPDSWTKSLAFVPVSLGFVNTCARVIRSEAKGPLVVSDHSDNIKITTLVLSNGRWRLLIGSDSFYYQTPAIQMPRTIAAIDVRSTFPGVPVRFSEDTFRVRIPGRGMVVLDLEMS</sequence>
<accession>A0A1I3TF24</accession>
<gene>
    <name evidence="1" type="ORF">SAMN05444682_112141</name>
</gene>
<protein>
    <submittedName>
        <fullName evidence="1">Uncharacterized protein</fullName>
    </submittedName>
</protein>
<keyword evidence="2" id="KW-1185">Reference proteome</keyword>
<reference evidence="1 2" key="1">
    <citation type="submission" date="2016-10" db="EMBL/GenBank/DDBJ databases">
        <authorList>
            <person name="de Groot N.N."/>
        </authorList>
    </citation>
    <scope>NUCLEOTIDE SEQUENCE [LARGE SCALE GENOMIC DNA]</scope>
    <source>
        <strain evidence="1 2">RK1</strain>
    </source>
</reference>
<evidence type="ECO:0000313" key="1">
    <source>
        <dbReference type="EMBL" id="SFJ69220.1"/>
    </source>
</evidence>
<dbReference type="AlphaFoldDB" id="A0A1I3TF24"/>
<evidence type="ECO:0000313" key="2">
    <source>
        <dbReference type="Proteomes" id="UP000198670"/>
    </source>
</evidence>
<name>A0A1I3TF24_9SPHI</name>
<dbReference type="Proteomes" id="UP000198670">
    <property type="component" value="Unassembled WGS sequence"/>
</dbReference>
<dbReference type="STRING" id="1477437.SAMN05444682_112141"/>
<dbReference type="OrthoDB" id="9802600at2"/>
<dbReference type="RefSeq" id="WP_090630819.1">
    <property type="nucleotide sequence ID" value="NZ_FOQO01000012.1"/>
</dbReference>
<proteinExistence type="predicted"/>
<organism evidence="1 2">
    <name type="scientific">Parapedobacter indicus</name>
    <dbReference type="NCBI Taxonomy" id="1477437"/>
    <lineage>
        <taxon>Bacteria</taxon>
        <taxon>Pseudomonadati</taxon>
        <taxon>Bacteroidota</taxon>
        <taxon>Sphingobacteriia</taxon>
        <taxon>Sphingobacteriales</taxon>
        <taxon>Sphingobacteriaceae</taxon>
        <taxon>Parapedobacter</taxon>
    </lineage>
</organism>
<dbReference type="EMBL" id="FOQO01000012">
    <property type="protein sequence ID" value="SFJ69220.1"/>
    <property type="molecule type" value="Genomic_DNA"/>
</dbReference>